<organism evidence="2 3">
    <name type="scientific">Roseobacter sinensis</name>
    <dbReference type="NCBI Taxonomy" id="2931391"/>
    <lineage>
        <taxon>Bacteria</taxon>
        <taxon>Pseudomonadati</taxon>
        <taxon>Pseudomonadota</taxon>
        <taxon>Alphaproteobacteria</taxon>
        <taxon>Rhodobacterales</taxon>
        <taxon>Roseobacteraceae</taxon>
        <taxon>Roseobacter</taxon>
    </lineage>
</organism>
<name>A0ABT3B981_9RHOB</name>
<evidence type="ECO:0000313" key="3">
    <source>
        <dbReference type="Proteomes" id="UP001208690"/>
    </source>
</evidence>
<dbReference type="InterPro" id="IPR027417">
    <property type="entry name" value="P-loop_NTPase"/>
</dbReference>
<comment type="caution">
    <text evidence="2">The sequence shown here is derived from an EMBL/GenBank/DDBJ whole genome shotgun (WGS) entry which is preliminary data.</text>
</comment>
<dbReference type="InterPro" id="IPR038726">
    <property type="entry name" value="PDDEXK_AddAB-type"/>
</dbReference>
<feature type="domain" description="PD-(D/E)XK endonuclease-like" evidence="1">
    <location>
        <begin position="715"/>
        <end position="939"/>
    </location>
</feature>
<evidence type="ECO:0000313" key="2">
    <source>
        <dbReference type="EMBL" id="MCV3269994.1"/>
    </source>
</evidence>
<dbReference type="InterPro" id="IPR011604">
    <property type="entry name" value="PDDEXK-like_dom_sf"/>
</dbReference>
<dbReference type="InterPro" id="IPR014153">
    <property type="entry name" value="Ds_break_AddB"/>
</dbReference>
<reference evidence="2 3" key="1">
    <citation type="submission" date="2022-04" db="EMBL/GenBank/DDBJ databases">
        <title>Roseobacter sp. WL0113 is a bacterium isolated from neritic sediment.</title>
        <authorList>
            <person name="Wang L."/>
            <person name="He W."/>
            <person name="Zhang D.-F."/>
        </authorList>
    </citation>
    <scope>NUCLEOTIDE SEQUENCE [LARGE SCALE GENOMIC DNA]</scope>
    <source>
        <strain evidence="2 3">WL0113</strain>
    </source>
</reference>
<keyword evidence="3" id="KW-1185">Reference proteome</keyword>
<evidence type="ECO:0000259" key="1">
    <source>
        <dbReference type="Pfam" id="PF12705"/>
    </source>
</evidence>
<dbReference type="NCBIfam" id="TIGR02786">
    <property type="entry name" value="addB_alphas"/>
    <property type="match status" value="1"/>
</dbReference>
<dbReference type="SUPFAM" id="SSF52540">
    <property type="entry name" value="P-loop containing nucleoside triphosphate hydrolases"/>
    <property type="match status" value="1"/>
</dbReference>
<dbReference type="Gene3D" id="3.90.320.10">
    <property type="match status" value="1"/>
</dbReference>
<proteinExistence type="predicted"/>
<dbReference type="EMBL" id="JALIEB010000001">
    <property type="protein sequence ID" value="MCV3269994.1"/>
    <property type="molecule type" value="Genomic_DNA"/>
</dbReference>
<gene>
    <name evidence="2" type="primary">addB</name>
    <name evidence="2" type="ORF">MUB52_01005</name>
</gene>
<dbReference type="Proteomes" id="UP001208690">
    <property type="component" value="Unassembled WGS sequence"/>
</dbReference>
<dbReference type="Pfam" id="PF12705">
    <property type="entry name" value="PDDEXK_1"/>
    <property type="match status" value="1"/>
</dbReference>
<dbReference type="RefSeq" id="WP_263842320.1">
    <property type="nucleotide sequence ID" value="NZ_JALIEB010000001.1"/>
</dbReference>
<sequence length="985" mass="107810">MFDDDAHPRVFGVAPGVDFPKALVNGLMARMSGQPPEAMARVQLIVNTRRMQRRLRALFETQGAMLLPRLRLITELDALDPGLAIPPPLPPLRRRLELIALVSRLLEREKDLAPHTSLYDLTDSLAALIDEMQGEGVSAERIAALDVTDQSGHWQRALQFIRIAQAYLDQSGTAPDQEARQRLLVMALAETWAAHPPADPVLIAGSTGSRGTTAVLMQAVAALPQGALILPGFDFDMPATVWARLGDALLSEDHPQYRFHKLLCAMGRASSDVRLWDSQPPPSAARNALVSLSLRPAPVTDAWLTEGARLTGIAEATADVTLLDAPSPRDEALAIALRLRLAAERGETAALITPDRVLTRQVTAALDQWDILPDDSAGTPLHLTPPGRFLRHVAQLFVRRLDAEALLTLLKHPLTHSGAARGPHVLNTQRLELSIRQRGLPYPDQDGLRRLLQNAVRTPAEQDSLLAWADWVGQTFTGLDHSGARPLEHWVSDHIALAERIAGGPDSTDAGELWQKKAGQGAQQAMTTLADQAAFGAPMTASDYADLIGALLSDGEVRDRDAPHPDIMIWGTLEARVQGADLVILAGLNEGTWPEAPAPDPWLNRALRHQAGLLLPERRIGLSAHDYQQAIGAKEVWLTRSIRSDDAETVVSRWLNRLRNLLDGLHAQGGPEALAGMLARGDDWLGRVRAFEAVAPVAPAHRPSPKPPKAARPSTLSVTDIKRLIRDPYAIYARHVLRLKDLGPLVQSPDALMRGTLAHDILERFVRNTQSDPGTLTADHLMQVARAVMLDHVPWPAARAMWLARIERIAQWFVAHEQGRQRTATPVAFEDQAKGRLVWPDIGFTLNARADRIDRNATGEFLIYDYKTGKPPTARQQATFDKQLLIEAAMIEEGAFTEIGAGPVALARFIGLGADPTEVDAPLDAEPPARVLSNLRALIEAYLDPGQGFTSRRMMQQDANAGDYDQLARFGEWDVTDDPQPEDLS</sequence>
<accession>A0ABT3B981</accession>
<protein>
    <submittedName>
        <fullName evidence="2">Double-strand break repair protein AddB</fullName>
    </submittedName>
</protein>